<dbReference type="EMBL" id="FOPJ01000001">
    <property type="protein sequence ID" value="SFG20882.1"/>
    <property type="molecule type" value="Genomic_DNA"/>
</dbReference>
<evidence type="ECO:0000313" key="3">
    <source>
        <dbReference type="Proteomes" id="UP000199065"/>
    </source>
</evidence>
<proteinExistence type="predicted"/>
<dbReference type="OrthoDB" id="9931438at2"/>
<keyword evidence="3" id="KW-1185">Reference proteome</keyword>
<name>A0A1I2PXL6_9CORY</name>
<gene>
    <name evidence="2" type="ORF">SAMN05660282_00287</name>
</gene>
<dbReference type="AlphaFoldDB" id="A0A1I2PXL6"/>
<dbReference type="Proteomes" id="UP000199065">
    <property type="component" value="Unassembled WGS sequence"/>
</dbReference>
<organism evidence="2 3">
    <name type="scientific">Corynebacterium spheniscorum</name>
    <dbReference type="NCBI Taxonomy" id="185761"/>
    <lineage>
        <taxon>Bacteria</taxon>
        <taxon>Bacillati</taxon>
        <taxon>Actinomycetota</taxon>
        <taxon>Actinomycetes</taxon>
        <taxon>Mycobacteriales</taxon>
        <taxon>Corynebacteriaceae</taxon>
        <taxon>Corynebacterium</taxon>
    </lineage>
</organism>
<reference evidence="2 3" key="1">
    <citation type="submission" date="2016-10" db="EMBL/GenBank/DDBJ databases">
        <authorList>
            <person name="de Groot N.N."/>
        </authorList>
    </citation>
    <scope>NUCLEOTIDE SEQUENCE [LARGE SCALE GENOMIC DNA]</scope>
    <source>
        <strain>J11</strain>
        <strain evidence="3">PG 39</strain>
    </source>
</reference>
<feature type="region of interest" description="Disordered" evidence="1">
    <location>
        <begin position="1"/>
        <end position="32"/>
    </location>
</feature>
<dbReference type="RefSeq" id="WP_092283652.1">
    <property type="nucleotide sequence ID" value="NZ_FOPJ01000001.1"/>
</dbReference>
<evidence type="ECO:0000313" key="2">
    <source>
        <dbReference type="EMBL" id="SFG20882.1"/>
    </source>
</evidence>
<sequence length="246" mass="26833">MEEHENLVSGMESEALSFGEPSGDAGSAEDRSGWESKIRAVLPPLEILAVEGEGPAGTGVVADVVSREIQLHYHDELYLEMAEESEENHALWEGTQGVTYAQVTVAGPTHTIASDYAIWVPGSFRQAEAEFLLCDDLVDEPYPVSVRMMAVWQPQPEGVNCTVGPSAHTPGAFDITVRSEEPKIWVLNFNYLRMDAPDLQSVLPGYEPTPREAPFESSSLIIGAREGGMDTAITATPVEEQEEHSF</sequence>
<accession>A0A1I2PXL6</accession>
<protein>
    <submittedName>
        <fullName evidence="2">Uncharacterized protein</fullName>
    </submittedName>
</protein>
<evidence type="ECO:0000256" key="1">
    <source>
        <dbReference type="SAM" id="MobiDB-lite"/>
    </source>
</evidence>